<accession>A0ABU6SVR7</accession>
<evidence type="ECO:0000313" key="2">
    <source>
        <dbReference type="EMBL" id="MED6140542.1"/>
    </source>
</evidence>
<organism evidence="2 3">
    <name type="scientific">Stylosanthes scabra</name>
    <dbReference type="NCBI Taxonomy" id="79078"/>
    <lineage>
        <taxon>Eukaryota</taxon>
        <taxon>Viridiplantae</taxon>
        <taxon>Streptophyta</taxon>
        <taxon>Embryophyta</taxon>
        <taxon>Tracheophyta</taxon>
        <taxon>Spermatophyta</taxon>
        <taxon>Magnoliopsida</taxon>
        <taxon>eudicotyledons</taxon>
        <taxon>Gunneridae</taxon>
        <taxon>Pentapetalae</taxon>
        <taxon>rosids</taxon>
        <taxon>fabids</taxon>
        <taxon>Fabales</taxon>
        <taxon>Fabaceae</taxon>
        <taxon>Papilionoideae</taxon>
        <taxon>50 kb inversion clade</taxon>
        <taxon>dalbergioids sensu lato</taxon>
        <taxon>Dalbergieae</taxon>
        <taxon>Pterocarpus clade</taxon>
        <taxon>Stylosanthes</taxon>
    </lineage>
</organism>
<dbReference type="Proteomes" id="UP001341840">
    <property type="component" value="Unassembled WGS sequence"/>
</dbReference>
<proteinExistence type="predicted"/>
<evidence type="ECO:0000256" key="1">
    <source>
        <dbReference type="SAM" id="MobiDB-lite"/>
    </source>
</evidence>
<feature type="compositionally biased region" description="Basic and acidic residues" evidence="1">
    <location>
        <begin position="103"/>
        <end position="112"/>
    </location>
</feature>
<evidence type="ECO:0000313" key="3">
    <source>
        <dbReference type="Proteomes" id="UP001341840"/>
    </source>
</evidence>
<gene>
    <name evidence="2" type="ORF">PIB30_094218</name>
</gene>
<name>A0ABU6SVR7_9FABA</name>
<feature type="region of interest" description="Disordered" evidence="1">
    <location>
        <begin position="103"/>
        <end position="131"/>
    </location>
</feature>
<comment type="caution">
    <text evidence="2">The sequence shown here is derived from an EMBL/GenBank/DDBJ whole genome shotgun (WGS) entry which is preliminary data.</text>
</comment>
<dbReference type="EMBL" id="JASCZI010062480">
    <property type="protein sequence ID" value="MED6140542.1"/>
    <property type="molecule type" value="Genomic_DNA"/>
</dbReference>
<protein>
    <submittedName>
        <fullName evidence="2">Uncharacterized protein</fullName>
    </submittedName>
</protein>
<keyword evidence="3" id="KW-1185">Reference proteome</keyword>
<sequence>MAMTENNLDESVPFVTDVVGKVLGEEHSGRVRCMGIGATPTNTFSNAGHHSNQFANPSTLVSSNKCCHDEHKSLLTALKAYFLSKEGCIPSEFAGILGRDAHVTEVDSEHDTPTTTRRSSGGSNENHEDNA</sequence>
<feature type="compositionally biased region" description="Low complexity" evidence="1">
    <location>
        <begin position="114"/>
        <end position="123"/>
    </location>
</feature>
<reference evidence="2 3" key="1">
    <citation type="journal article" date="2023" name="Plants (Basel)">
        <title>Bridging the Gap: Combining Genomics and Transcriptomics Approaches to Understand Stylosanthes scabra, an Orphan Legume from the Brazilian Caatinga.</title>
        <authorList>
            <person name="Ferreira-Neto J.R.C."/>
            <person name="da Silva M.D."/>
            <person name="Binneck E."/>
            <person name="de Melo N.F."/>
            <person name="da Silva R.H."/>
            <person name="de Melo A.L.T.M."/>
            <person name="Pandolfi V."/>
            <person name="Bustamante F.O."/>
            <person name="Brasileiro-Vidal A.C."/>
            <person name="Benko-Iseppon A.M."/>
        </authorList>
    </citation>
    <scope>NUCLEOTIDE SEQUENCE [LARGE SCALE GENOMIC DNA]</scope>
    <source>
        <tissue evidence="2">Leaves</tissue>
    </source>
</reference>